<dbReference type="PIRSF" id="PIRSF026649">
    <property type="entry name" value="MsbB"/>
    <property type="match status" value="1"/>
</dbReference>
<evidence type="ECO:0000256" key="5">
    <source>
        <dbReference type="ARBA" id="ARBA00023136"/>
    </source>
</evidence>
<evidence type="ECO:0000256" key="2">
    <source>
        <dbReference type="ARBA" id="ARBA00022475"/>
    </source>
</evidence>
<keyword evidence="5" id="KW-0472">Membrane</keyword>
<organism evidence="7 8">
    <name type="scientific">Aminithiophilus ramosus</name>
    <dbReference type="NCBI Taxonomy" id="3029084"/>
    <lineage>
        <taxon>Bacteria</taxon>
        <taxon>Thermotogati</taxon>
        <taxon>Synergistota</taxon>
        <taxon>Synergistia</taxon>
        <taxon>Synergistales</taxon>
        <taxon>Aminithiophilaceae</taxon>
        <taxon>Aminithiophilus</taxon>
    </lineage>
</organism>
<keyword evidence="3" id="KW-0997">Cell inner membrane</keyword>
<accession>A0A9Q7AGS5</accession>
<evidence type="ECO:0000256" key="6">
    <source>
        <dbReference type="ARBA" id="ARBA00023315"/>
    </source>
</evidence>
<evidence type="ECO:0000313" key="7">
    <source>
        <dbReference type="EMBL" id="QTX32824.1"/>
    </source>
</evidence>
<evidence type="ECO:0000256" key="3">
    <source>
        <dbReference type="ARBA" id="ARBA00022519"/>
    </source>
</evidence>
<evidence type="ECO:0000256" key="1">
    <source>
        <dbReference type="ARBA" id="ARBA00004533"/>
    </source>
</evidence>
<comment type="subcellular location">
    <subcellularLocation>
        <location evidence="1">Cell inner membrane</location>
    </subcellularLocation>
</comment>
<dbReference type="AlphaFoldDB" id="A0A9Q7AGS5"/>
<reference evidence="8" key="1">
    <citation type="submission" date="2021-04" db="EMBL/GenBank/DDBJ databases">
        <title>A novel Synergistetes isolate from a pyrite-forming mixed culture.</title>
        <authorList>
            <person name="Bunk B."/>
            <person name="Sproer C."/>
            <person name="Spring S."/>
            <person name="Pester M."/>
        </authorList>
    </citation>
    <scope>NUCLEOTIDE SEQUENCE [LARGE SCALE GENOMIC DNA]</scope>
    <source>
        <strain evidence="8">J.5.4.2-T.3.5.2</strain>
    </source>
</reference>
<dbReference type="RefSeq" id="WP_274374081.1">
    <property type="nucleotide sequence ID" value="NZ_CP072943.1"/>
</dbReference>
<keyword evidence="4" id="KW-0808">Transferase</keyword>
<dbReference type="InterPro" id="IPR004960">
    <property type="entry name" value="LipA_acyltrans"/>
</dbReference>
<keyword evidence="6 7" id="KW-0012">Acyltransferase</keyword>
<dbReference type="GO" id="GO:0016746">
    <property type="term" value="F:acyltransferase activity"/>
    <property type="evidence" value="ECO:0007669"/>
    <property type="project" value="UniProtKB-KW"/>
</dbReference>
<sequence>MRVKAPLLGCVKALLSEGWRGRGAAALIASIARLAAPRKAVALRNLSLAFPHSDENWRRDLLGEVYGHLALSLVEFLVVQKDPDRVLSWFDEVSGLEHFERALSLGRGVVMLTGHIGNWELLGAWLCRKGYPMYAVVQRNEDAETEALIEASRRRIGLRTLPKSFGMKASLRALKEGAVVALLADQHGGDCLADFMGRQAMTFSGPAAFSLLSGAPVVPVVSFRKAPFLHEVRILPPLVPPEGDRKEKVEALTRRANAILESLIRLHPEQWLWLHRRWRVEEGH</sequence>
<keyword evidence="8" id="KW-1185">Reference proteome</keyword>
<evidence type="ECO:0000256" key="4">
    <source>
        <dbReference type="ARBA" id="ARBA00022679"/>
    </source>
</evidence>
<dbReference type="GO" id="GO:0005886">
    <property type="term" value="C:plasma membrane"/>
    <property type="evidence" value="ECO:0007669"/>
    <property type="project" value="UniProtKB-SubCell"/>
</dbReference>
<dbReference type="KEGG" id="aram:KAR29_02520"/>
<gene>
    <name evidence="7" type="ORF">KAR29_02520</name>
</gene>
<keyword evidence="2" id="KW-1003">Cell membrane</keyword>
<name>A0A9Q7AGS5_9BACT</name>
<evidence type="ECO:0000313" key="8">
    <source>
        <dbReference type="Proteomes" id="UP000671879"/>
    </source>
</evidence>
<proteinExistence type="predicted"/>
<dbReference type="Pfam" id="PF03279">
    <property type="entry name" value="Lip_A_acyltrans"/>
    <property type="match status" value="1"/>
</dbReference>
<dbReference type="Proteomes" id="UP000671879">
    <property type="component" value="Chromosome"/>
</dbReference>
<dbReference type="EMBL" id="CP072943">
    <property type="protein sequence ID" value="QTX32824.1"/>
    <property type="molecule type" value="Genomic_DNA"/>
</dbReference>
<dbReference type="CDD" id="cd07984">
    <property type="entry name" value="LPLAT_LABLAT-like"/>
    <property type="match status" value="1"/>
</dbReference>
<protein>
    <submittedName>
        <fullName evidence="7">Lysophospholipid acyltransferase family protein</fullName>
    </submittedName>
</protein>
<dbReference type="PANTHER" id="PTHR30606">
    <property type="entry name" value="LIPID A BIOSYNTHESIS LAUROYL ACYLTRANSFERASE"/>
    <property type="match status" value="1"/>
</dbReference>
<dbReference type="PANTHER" id="PTHR30606:SF10">
    <property type="entry name" value="PHOSPHATIDYLINOSITOL MANNOSIDE ACYLTRANSFERASE"/>
    <property type="match status" value="1"/>
</dbReference>
<dbReference type="GO" id="GO:0009247">
    <property type="term" value="P:glycolipid biosynthetic process"/>
    <property type="evidence" value="ECO:0007669"/>
    <property type="project" value="UniProtKB-ARBA"/>
</dbReference>